<accession>A0ABS4J880</accession>
<gene>
    <name evidence="1" type="ORF">J2Z66_007659</name>
</gene>
<name>A0ABS4J880_9BACL</name>
<sequence>MIIKKKRLIGKMALLLLAVYFLFFPSPTPELAVRKYIFFSLHPVVAFSSDVQEGSIKNDPRYGKLFYVDGLSSSYIYVKKNGLGWRVTSSGTGP</sequence>
<dbReference type="EMBL" id="JAGGLB010000042">
    <property type="protein sequence ID" value="MBP1996015.1"/>
    <property type="molecule type" value="Genomic_DNA"/>
</dbReference>
<protein>
    <submittedName>
        <fullName evidence="1">Uncharacterized protein</fullName>
    </submittedName>
</protein>
<dbReference type="Proteomes" id="UP001519287">
    <property type="component" value="Unassembled WGS sequence"/>
</dbReference>
<comment type="caution">
    <text evidence="1">The sequence shown here is derived from an EMBL/GenBank/DDBJ whole genome shotgun (WGS) entry which is preliminary data.</text>
</comment>
<evidence type="ECO:0000313" key="2">
    <source>
        <dbReference type="Proteomes" id="UP001519287"/>
    </source>
</evidence>
<evidence type="ECO:0000313" key="1">
    <source>
        <dbReference type="EMBL" id="MBP1996015.1"/>
    </source>
</evidence>
<organism evidence="1 2">
    <name type="scientific">Paenibacillus eucommiae</name>
    <dbReference type="NCBI Taxonomy" id="1355755"/>
    <lineage>
        <taxon>Bacteria</taxon>
        <taxon>Bacillati</taxon>
        <taxon>Bacillota</taxon>
        <taxon>Bacilli</taxon>
        <taxon>Bacillales</taxon>
        <taxon>Paenibacillaceae</taxon>
        <taxon>Paenibacillus</taxon>
    </lineage>
</organism>
<proteinExistence type="predicted"/>
<keyword evidence="2" id="KW-1185">Reference proteome</keyword>
<dbReference type="RefSeq" id="WP_209978051.1">
    <property type="nucleotide sequence ID" value="NZ_JAGGLB010000042.1"/>
</dbReference>
<reference evidence="1 2" key="1">
    <citation type="submission" date="2021-03" db="EMBL/GenBank/DDBJ databases">
        <title>Genomic Encyclopedia of Type Strains, Phase IV (KMG-IV): sequencing the most valuable type-strain genomes for metagenomic binning, comparative biology and taxonomic classification.</title>
        <authorList>
            <person name="Goeker M."/>
        </authorList>
    </citation>
    <scope>NUCLEOTIDE SEQUENCE [LARGE SCALE GENOMIC DNA]</scope>
    <source>
        <strain evidence="1 2">DSM 26048</strain>
    </source>
</reference>